<dbReference type="InterPro" id="IPR020904">
    <property type="entry name" value="Sc_DH/Rdtase_CS"/>
</dbReference>
<protein>
    <submittedName>
        <fullName evidence="5">SDR family NAD(P)-dependent oxidoreductase</fullName>
    </submittedName>
</protein>
<dbReference type="PRINTS" id="PR00081">
    <property type="entry name" value="GDHRDH"/>
</dbReference>
<dbReference type="EMBL" id="CP072649">
    <property type="protein sequence ID" value="QUW04702.1"/>
    <property type="molecule type" value="Genomic_DNA"/>
</dbReference>
<evidence type="ECO:0000313" key="6">
    <source>
        <dbReference type="Proteomes" id="UP000676506"/>
    </source>
</evidence>
<evidence type="ECO:0000256" key="1">
    <source>
        <dbReference type="ARBA" id="ARBA00006484"/>
    </source>
</evidence>
<dbReference type="Pfam" id="PF00106">
    <property type="entry name" value="adh_short"/>
    <property type="match status" value="1"/>
</dbReference>
<dbReference type="SMART" id="SM00822">
    <property type="entry name" value="PKS_KR"/>
    <property type="match status" value="1"/>
</dbReference>
<proteinExistence type="inferred from homology"/>
<evidence type="ECO:0000259" key="4">
    <source>
        <dbReference type="SMART" id="SM00822"/>
    </source>
</evidence>
<evidence type="ECO:0000313" key="5">
    <source>
        <dbReference type="EMBL" id="QUW04702.1"/>
    </source>
</evidence>
<dbReference type="PROSITE" id="PS00061">
    <property type="entry name" value="ADH_SHORT"/>
    <property type="match status" value="1"/>
</dbReference>
<name>A0ABX8BCQ9_9BACT</name>
<reference evidence="5 6" key="1">
    <citation type="submission" date="2021-03" db="EMBL/GenBank/DDBJ databases">
        <title>Genomic and phenotypic characterization of Chloracidobacterium isolates provides evidence for multiple species.</title>
        <authorList>
            <person name="Saini M.K."/>
            <person name="Costas A.M.G."/>
            <person name="Tank M."/>
            <person name="Bryant D.A."/>
        </authorList>
    </citation>
    <scope>NUCLEOTIDE SEQUENCE [LARGE SCALE GENOMIC DNA]</scope>
    <source>
        <strain evidence="5 6">BV2-C</strain>
    </source>
</reference>
<keyword evidence="2" id="KW-0560">Oxidoreductase</keyword>
<dbReference type="RefSeq" id="WP_211430591.1">
    <property type="nucleotide sequence ID" value="NZ_CP072649.1"/>
</dbReference>
<accession>A0ABX8BCQ9</accession>
<dbReference type="PANTHER" id="PTHR43976">
    <property type="entry name" value="SHORT CHAIN DEHYDROGENASE"/>
    <property type="match status" value="1"/>
</dbReference>
<dbReference type="InterPro" id="IPR002347">
    <property type="entry name" value="SDR_fam"/>
</dbReference>
<sequence length="280" mass="30351">MRQSPQTWFITGVSTGFGLELSKLLLEQGATVAGTVRRMEDLAAFEALAPGRAHAFRLDLTESHTIAPLVAHVLERLGTVDVVVNNAGYGTAGAIEEVTEEQIRRQMEVNFFGALSVMRAFLPHLRQRRQGWILNLSSIAGVIANPGLGMYCASKFALEAVSEALAKELAPLGIKVVIIEPGPFRTDFAGRSLVVAPALPDYAATAGAMRRYFEQADGKQAGDPVKAARAMIDLVNMPNPPLRLAMGNRAVDLIRAKLESQMAELTQHEAWARSLDYDPS</sequence>
<gene>
    <name evidence="5" type="ORF">J8C06_13105</name>
</gene>
<dbReference type="Proteomes" id="UP000676506">
    <property type="component" value="Chromosome 2"/>
</dbReference>
<evidence type="ECO:0000256" key="2">
    <source>
        <dbReference type="ARBA" id="ARBA00023002"/>
    </source>
</evidence>
<dbReference type="InterPro" id="IPR051911">
    <property type="entry name" value="SDR_oxidoreductase"/>
</dbReference>
<dbReference type="InterPro" id="IPR057326">
    <property type="entry name" value="KR_dom"/>
</dbReference>
<dbReference type="NCBIfam" id="NF004824">
    <property type="entry name" value="PRK06180.1"/>
    <property type="match status" value="1"/>
</dbReference>
<keyword evidence="6" id="KW-1185">Reference proteome</keyword>
<dbReference type="PRINTS" id="PR00080">
    <property type="entry name" value="SDRFAMILY"/>
</dbReference>
<dbReference type="PANTHER" id="PTHR43976:SF16">
    <property type="entry name" value="SHORT-CHAIN DEHYDROGENASE_REDUCTASE FAMILY PROTEIN"/>
    <property type="match status" value="1"/>
</dbReference>
<feature type="domain" description="Ketoreductase" evidence="4">
    <location>
        <begin position="6"/>
        <end position="187"/>
    </location>
</feature>
<organism evidence="5 6">
    <name type="scientific">Chloracidobacterium validum</name>
    <dbReference type="NCBI Taxonomy" id="2821543"/>
    <lineage>
        <taxon>Bacteria</taxon>
        <taxon>Pseudomonadati</taxon>
        <taxon>Acidobacteriota</taxon>
        <taxon>Terriglobia</taxon>
        <taxon>Terriglobales</taxon>
        <taxon>Acidobacteriaceae</taxon>
        <taxon>Chloracidobacterium</taxon>
    </lineage>
</organism>
<dbReference type="SUPFAM" id="SSF51735">
    <property type="entry name" value="NAD(P)-binding Rossmann-fold domains"/>
    <property type="match status" value="1"/>
</dbReference>
<dbReference type="CDD" id="cd05374">
    <property type="entry name" value="17beta-HSD-like_SDR_c"/>
    <property type="match status" value="1"/>
</dbReference>
<evidence type="ECO:0000256" key="3">
    <source>
        <dbReference type="RuleBase" id="RU000363"/>
    </source>
</evidence>
<dbReference type="InterPro" id="IPR036291">
    <property type="entry name" value="NAD(P)-bd_dom_sf"/>
</dbReference>
<comment type="similarity">
    <text evidence="1 3">Belongs to the short-chain dehydrogenases/reductases (SDR) family.</text>
</comment>
<dbReference type="Gene3D" id="3.40.50.720">
    <property type="entry name" value="NAD(P)-binding Rossmann-like Domain"/>
    <property type="match status" value="1"/>
</dbReference>